<keyword evidence="1" id="KW-1185">Reference proteome</keyword>
<sequence length="74" mass="8703">MHIGSTYSDRRNYYSKSTGKDYCPYKRRITTYDLDRYKNSKIRTSSTKKATLVRELKTQNVLGIDANSMSYNTF</sequence>
<dbReference type="WBParaSite" id="nRc.2.0.1.t33069-RA">
    <property type="protein sequence ID" value="nRc.2.0.1.t33069-RA"/>
    <property type="gene ID" value="nRc.2.0.1.g33069"/>
</dbReference>
<reference evidence="2" key="1">
    <citation type="submission" date="2022-11" db="UniProtKB">
        <authorList>
            <consortium name="WormBaseParasite"/>
        </authorList>
    </citation>
    <scope>IDENTIFICATION</scope>
</reference>
<organism evidence="1 2">
    <name type="scientific">Romanomermis culicivorax</name>
    <name type="common">Nematode worm</name>
    <dbReference type="NCBI Taxonomy" id="13658"/>
    <lineage>
        <taxon>Eukaryota</taxon>
        <taxon>Metazoa</taxon>
        <taxon>Ecdysozoa</taxon>
        <taxon>Nematoda</taxon>
        <taxon>Enoplea</taxon>
        <taxon>Dorylaimia</taxon>
        <taxon>Mermithida</taxon>
        <taxon>Mermithoidea</taxon>
        <taxon>Mermithidae</taxon>
        <taxon>Romanomermis</taxon>
    </lineage>
</organism>
<dbReference type="AlphaFoldDB" id="A0A915K4D5"/>
<accession>A0A915K4D5</accession>
<proteinExistence type="predicted"/>
<evidence type="ECO:0000313" key="1">
    <source>
        <dbReference type="Proteomes" id="UP000887565"/>
    </source>
</evidence>
<name>A0A915K4D5_ROMCU</name>
<dbReference type="Proteomes" id="UP000887565">
    <property type="component" value="Unplaced"/>
</dbReference>
<evidence type="ECO:0000313" key="2">
    <source>
        <dbReference type="WBParaSite" id="nRc.2.0.1.t33069-RA"/>
    </source>
</evidence>
<protein>
    <submittedName>
        <fullName evidence="2">Peptidase M12A domain-containing protein</fullName>
    </submittedName>
</protein>